<dbReference type="AlphaFoldDB" id="A0AA38CWJ0"/>
<dbReference type="InterPro" id="IPR032466">
    <property type="entry name" value="Metal_Hydrolase"/>
</dbReference>
<gene>
    <name evidence="2" type="ORF">GCM10025875_31090</name>
</gene>
<dbReference type="PANTHER" id="PTHR43383">
    <property type="entry name" value="NODULIN 6"/>
    <property type="match status" value="1"/>
</dbReference>
<reference evidence="2" key="1">
    <citation type="journal article" date="2014" name="Int. J. Syst. Evol. Microbiol.">
        <title>Complete genome sequence of Corynebacterium casei LMG S-19264T (=DSM 44701T), isolated from a smear-ripened cheese.</title>
        <authorList>
            <consortium name="US DOE Joint Genome Institute (JGI-PGF)"/>
            <person name="Walter F."/>
            <person name="Albersmeier A."/>
            <person name="Kalinowski J."/>
            <person name="Ruckert C."/>
        </authorList>
    </citation>
    <scope>NUCLEOTIDE SEQUENCE</scope>
    <source>
        <strain evidence="2">NBRC 112290</strain>
    </source>
</reference>
<dbReference type="EMBL" id="BSUM01000001">
    <property type="protein sequence ID" value="GMA33117.1"/>
    <property type="molecule type" value="Genomic_DNA"/>
</dbReference>
<dbReference type="RefSeq" id="WP_284251798.1">
    <property type="nucleotide sequence ID" value="NZ_BSUM01000001.1"/>
</dbReference>
<evidence type="ECO:0000313" key="2">
    <source>
        <dbReference type="EMBL" id="GMA33117.1"/>
    </source>
</evidence>
<dbReference type="Pfam" id="PF04909">
    <property type="entry name" value="Amidohydro_2"/>
    <property type="match status" value="1"/>
</dbReference>
<name>A0AA38CWJ0_9MICO</name>
<feature type="domain" description="Amidohydrolase-related" evidence="1">
    <location>
        <begin position="282"/>
        <end position="397"/>
    </location>
</feature>
<reference evidence="2" key="2">
    <citation type="submission" date="2023-02" db="EMBL/GenBank/DDBJ databases">
        <authorList>
            <person name="Sun Q."/>
            <person name="Mori K."/>
        </authorList>
    </citation>
    <scope>NUCLEOTIDE SEQUENCE</scope>
    <source>
        <strain evidence="2">NBRC 112290</strain>
    </source>
</reference>
<evidence type="ECO:0000313" key="3">
    <source>
        <dbReference type="Proteomes" id="UP001157161"/>
    </source>
</evidence>
<dbReference type="Proteomes" id="UP001157161">
    <property type="component" value="Unassembled WGS sequence"/>
</dbReference>
<organism evidence="2 3">
    <name type="scientific">Litorihabitans aurantiacus</name>
    <dbReference type="NCBI Taxonomy" id="1930061"/>
    <lineage>
        <taxon>Bacteria</taxon>
        <taxon>Bacillati</taxon>
        <taxon>Actinomycetota</taxon>
        <taxon>Actinomycetes</taxon>
        <taxon>Micrococcales</taxon>
        <taxon>Beutenbergiaceae</taxon>
        <taxon>Litorihabitans</taxon>
    </lineage>
</organism>
<dbReference type="PANTHER" id="PTHR43383:SF2">
    <property type="entry name" value="AMIDOHYDROLASE 2 FAMILY PROTEIN"/>
    <property type="match status" value="1"/>
</dbReference>
<accession>A0AA38CWJ0</accession>
<protein>
    <recommendedName>
        <fullName evidence="1">Amidohydrolase-related domain-containing protein</fullName>
    </recommendedName>
</protein>
<keyword evidence="3" id="KW-1185">Reference proteome</keyword>
<sequence length="453" mass="50298">MSALTWTDGVPAIDHHSHAAYVRPGQPVAGVDHYTVENAMGHVEGRVPHTEYQEYMRLVEQGHDDGAAALGDKLGIPALVTESRRFQSTTVHAVALQEGCDALYGPVPTEHIDEVSARARTEDFVGLYDRALLLSGTASVLTDIPEIDARVWPHERYKPIARIDPYLFPFGHPAWPGRGTDTPRFRRIFHRVLQRQLEIAGTALPDTLEAYTELVIASLERRRAEGFVGLKIASAYVRTLEFVRTDRETARSAWTTLRAGAARPFEGREAEADLDPAAHKALADHLAFVIAEWAVAREMPVQIHTGFGHTEPGLRISTANPLLLEGLISDPALNTLKVILIHGGFPYSSHLTALAQMHGNVHLDFSWMPYLQHHTLGRVLQEWLELLPANRVMFGTDTGSPELHVSSTARARAALDGVLDDGVRDRLWTPRQATWLAERVLHRNLCDVYGIEL</sequence>
<comment type="caution">
    <text evidence="2">The sequence shown here is derived from an EMBL/GenBank/DDBJ whole genome shotgun (WGS) entry which is preliminary data.</text>
</comment>
<dbReference type="Gene3D" id="3.20.20.140">
    <property type="entry name" value="Metal-dependent hydrolases"/>
    <property type="match status" value="1"/>
</dbReference>
<dbReference type="GO" id="GO:0016787">
    <property type="term" value="F:hydrolase activity"/>
    <property type="evidence" value="ECO:0007669"/>
    <property type="project" value="InterPro"/>
</dbReference>
<evidence type="ECO:0000259" key="1">
    <source>
        <dbReference type="Pfam" id="PF04909"/>
    </source>
</evidence>
<dbReference type="SUPFAM" id="SSF51556">
    <property type="entry name" value="Metallo-dependent hydrolases"/>
    <property type="match status" value="1"/>
</dbReference>
<dbReference type="InterPro" id="IPR006680">
    <property type="entry name" value="Amidohydro-rel"/>
</dbReference>
<proteinExistence type="predicted"/>